<dbReference type="Gene3D" id="3.30.160.60">
    <property type="entry name" value="Classic Zinc Finger"/>
    <property type="match status" value="1"/>
</dbReference>
<dbReference type="InterPro" id="IPR059161">
    <property type="entry name" value="Znf-C2H2_STOP1/2_3rd"/>
</dbReference>
<evidence type="ECO:0000256" key="3">
    <source>
        <dbReference type="ARBA" id="ARBA00022737"/>
    </source>
</evidence>
<evidence type="ECO:0000256" key="2">
    <source>
        <dbReference type="ARBA" id="ARBA00022723"/>
    </source>
</evidence>
<protein>
    <recommendedName>
        <fullName evidence="11">C2H2-type domain-containing protein</fullName>
    </recommendedName>
</protein>
<name>A0ABC8RT90_9AQUA</name>
<dbReference type="Pfam" id="PF22995">
    <property type="entry name" value="C2CH-3rd_BIRD-IDD"/>
    <property type="match status" value="1"/>
</dbReference>
<evidence type="ECO:0000256" key="7">
    <source>
        <dbReference type="ARBA" id="ARBA00023163"/>
    </source>
</evidence>
<dbReference type="PROSITE" id="PS00028">
    <property type="entry name" value="ZINC_FINGER_C2H2_1"/>
    <property type="match status" value="1"/>
</dbReference>
<comment type="similarity">
    <text evidence="9">Belongs to the WIP C2H2-type zinc-finger protein family.</text>
</comment>
<dbReference type="FunFam" id="3.30.160.60:FF:000100">
    <property type="entry name" value="Zinc finger 45-like"/>
    <property type="match status" value="1"/>
</dbReference>
<keyword evidence="7" id="KW-0804">Transcription</keyword>
<evidence type="ECO:0000256" key="8">
    <source>
        <dbReference type="ARBA" id="ARBA00023242"/>
    </source>
</evidence>
<evidence type="ECO:0000259" key="11">
    <source>
        <dbReference type="PROSITE" id="PS50157"/>
    </source>
</evidence>
<dbReference type="PANTHER" id="PTHR45878:SF11">
    <property type="entry name" value="PROTEIN TRANSPARENT TESTA 1-LIKE"/>
    <property type="match status" value="1"/>
</dbReference>
<dbReference type="SUPFAM" id="SSF57667">
    <property type="entry name" value="beta-beta-alpha zinc fingers"/>
    <property type="match status" value="1"/>
</dbReference>
<dbReference type="Proteomes" id="UP001642360">
    <property type="component" value="Unassembled WGS sequence"/>
</dbReference>
<dbReference type="EMBL" id="CAUOFW020001723">
    <property type="protein sequence ID" value="CAK9147692.1"/>
    <property type="molecule type" value="Genomic_DNA"/>
</dbReference>
<sequence length="225" mass="25599">MEENPNSSHAEKEDLIVALHIGPPDCTNGSMNSCIDVHKRDAAAKYWIPSPAQILVGFTNFPCTICNKTFNRYNNLQMHMWGHGSQYRKGPESLKGKQPRAMLGIPCYCCEEGCKNNIKQPRAKPLKDFRTLQTHYKRKHSLKRFACRKCGKWLAVKGDWRTHEKNCGIRWVCVCGSDFKHKRSLRDHITSFGNGHSPFVSTFDGVETHESSMNSLSISIELCIN</sequence>
<keyword evidence="13" id="KW-1185">Reference proteome</keyword>
<keyword evidence="3" id="KW-0677">Repeat</keyword>
<proteinExistence type="inferred from homology"/>
<accession>A0ABC8RT90</accession>
<gene>
    <name evidence="12" type="ORF">ILEXP_LOCUS15612</name>
</gene>
<organism evidence="12 13">
    <name type="scientific">Ilex paraguariensis</name>
    <name type="common">yerba mate</name>
    <dbReference type="NCBI Taxonomy" id="185542"/>
    <lineage>
        <taxon>Eukaryota</taxon>
        <taxon>Viridiplantae</taxon>
        <taxon>Streptophyta</taxon>
        <taxon>Embryophyta</taxon>
        <taxon>Tracheophyta</taxon>
        <taxon>Spermatophyta</taxon>
        <taxon>Magnoliopsida</taxon>
        <taxon>eudicotyledons</taxon>
        <taxon>Gunneridae</taxon>
        <taxon>Pentapetalae</taxon>
        <taxon>asterids</taxon>
        <taxon>campanulids</taxon>
        <taxon>Aquifoliales</taxon>
        <taxon>Aquifoliaceae</taxon>
        <taxon>Ilex</taxon>
    </lineage>
</organism>
<dbReference type="PROSITE" id="PS50157">
    <property type="entry name" value="ZINC_FINGER_C2H2_2"/>
    <property type="match status" value="1"/>
</dbReference>
<dbReference type="InterPro" id="IPR013087">
    <property type="entry name" value="Znf_C2H2_type"/>
</dbReference>
<dbReference type="GO" id="GO:0008270">
    <property type="term" value="F:zinc ion binding"/>
    <property type="evidence" value="ECO:0007669"/>
    <property type="project" value="UniProtKB-KW"/>
</dbReference>
<evidence type="ECO:0000256" key="4">
    <source>
        <dbReference type="ARBA" id="ARBA00022771"/>
    </source>
</evidence>
<evidence type="ECO:0000256" key="10">
    <source>
        <dbReference type="PROSITE-ProRule" id="PRU00042"/>
    </source>
</evidence>
<dbReference type="GO" id="GO:0005634">
    <property type="term" value="C:nucleus"/>
    <property type="evidence" value="ECO:0007669"/>
    <property type="project" value="UniProtKB-SubCell"/>
</dbReference>
<dbReference type="SMART" id="SM00355">
    <property type="entry name" value="ZnF_C2H2"/>
    <property type="match status" value="3"/>
</dbReference>
<comment type="subcellular location">
    <subcellularLocation>
        <location evidence="1">Nucleus</location>
    </subcellularLocation>
</comment>
<keyword evidence="4 10" id="KW-0863">Zinc-finger</keyword>
<dbReference type="InterPro" id="IPR055187">
    <property type="entry name" value="C2CH-3rd_BIRD-IDD"/>
</dbReference>
<evidence type="ECO:0000313" key="13">
    <source>
        <dbReference type="Proteomes" id="UP001642360"/>
    </source>
</evidence>
<evidence type="ECO:0000256" key="1">
    <source>
        <dbReference type="ARBA" id="ARBA00004123"/>
    </source>
</evidence>
<evidence type="ECO:0000256" key="9">
    <source>
        <dbReference type="ARBA" id="ARBA00023452"/>
    </source>
</evidence>
<dbReference type="AlphaFoldDB" id="A0ABC8RT90"/>
<keyword evidence="8" id="KW-0539">Nucleus</keyword>
<keyword evidence="5" id="KW-0862">Zinc</keyword>
<dbReference type="PANTHER" id="PTHR45878">
    <property type="entry name" value="ZINC FINGER PROTEIN WIP2"/>
    <property type="match status" value="1"/>
</dbReference>
<evidence type="ECO:0000313" key="12">
    <source>
        <dbReference type="EMBL" id="CAK9147692.1"/>
    </source>
</evidence>
<feature type="domain" description="C2H2-type" evidence="11">
    <location>
        <begin position="61"/>
        <end position="88"/>
    </location>
</feature>
<evidence type="ECO:0000256" key="6">
    <source>
        <dbReference type="ARBA" id="ARBA00023015"/>
    </source>
</evidence>
<keyword evidence="6" id="KW-0805">Transcription regulation</keyword>
<evidence type="ECO:0000256" key="5">
    <source>
        <dbReference type="ARBA" id="ARBA00022833"/>
    </source>
</evidence>
<comment type="caution">
    <text evidence="12">The sequence shown here is derived from an EMBL/GenBank/DDBJ whole genome shotgun (WGS) entry which is preliminary data.</text>
</comment>
<reference evidence="12 13" key="1">
    <citation type="submission" date="2024-02" db="EMBL/GenBank/DDBJ databases">
        <authorList>
            <person name="Vignale AGUSTIN F."/>
            <person name="Sosa J E."/>
            <person name="Modenutti C."/>
        </authorList>
    </citation>
    <scope>NUCLEOTIDE SEQUENCE [LARGE SCALE GENOMIC DNA]</scope>
</reference>
<dbReference type="Pfam" id="PF23115">
    <property type="entry name" value="zf-C2H2_STOP2_3rd"/>
    <property type="match status" value="1"/>
</dbReference>
<dbReference type="InterPro" id="IPR036236">
    <property type="entry name" value="Znf_C2H2_sf"/>
</dbReference>
<dbReference type="InterPro" id="IPR043584">
    <property type="entry name" value="WIP1/2/3/4/5/6"/>
</dbReference>
<keyword evidence="2" id="KW-0479">Metal-binding</keyword>